<dbReference type="AlphaFoldDB" id="A0A2U1T7Q9"/>
<accession>A0A2U1T7Q9</accession>
<dbReference type="RefSeq" id="WP_108431119.1">
    <property type="nucleotide sequence ID" value="NZ_CP026947.1"/>
</dbReference>
<dbReference type="GO" id="GO:0016787">
    <property type="term" value="F:hydrolase activity"/>
    <property type="evidence" value="ECO:0007669"/>
    <property type="project" value="UniProtKB-KW"/>
</dbReference>
<dbReference type="InterPro" id="IPR036412">
    <property type="entry name" value="HAD-like_sf"/>
</dbReference>
<dbReference type="GO" id="GO:0004713">
    <property type="term" value="F:protein tyrosine kinase activity"/>
    <property type="evidence" value="ECO:0007669"/>
    <property type="project" value="TreeGrafter"/>
</dbReference>
<dbReference type="GO" id="GO:0005829">
    <property type="term" value="C:cytosol"/>
    <property type="evidence" value="ECO:0007669"/>
    <property type="project" value="TreeGrafter"/>
</dbReference>
<name>A0A2U1T7Q9_9CORY</name>
<dbReference type="SFLD" id="SFLDG01129">
    <property type="entry name" value="C1.5:_HAD__Beta-PGM__Phosphata"/>
    <property type="match status" value="1"/>
</dbReference>
<dbReference type="Gene3D" id="1.10.150.240">
    <property type="entry name" value="Putative phosphatase, domain 2"/>
    <property type="match status" value="1"/>
</dbReference>
<dbReference type="Proteomes" id="UP000244989">
    <property type="component" value="Unassembled WGS sequence"/>
</dbReference>
<dbReference type="KEGG" id="cyz:C3B44_03310"/>
<protein>
    <submittedName>
        <fullName evidence="1">HAD family hydrolase</fullName>
    </submittedName>
</protein>
<comment type="caution">
    <text evidence="1">The sequence shown here is derived from an EMBL/GenBank/DDBJ whole genome shotgun (WGS) entry which is preliminary data.</text>
</comment>
<organism evidence="1 2">
    <name type="scientific">Corynebacterium yudongzhengii</name>
    <dbReference type="NCBI Taxonomy" id="2080740"/>
    <lineage>
        <taxon>Bacteria</taxon>
        <taxon>Bacillati</taxon>
        <taxon>Actinomycetota</taxon>
        <taxon>Actinomycetes</taxon>
        <taxon>Mycobacteriales</taxon>
        <taxon>Corynebacteriaceae</taxon>
        <taxon>Corynebacterium</taxon>
    </lineage>
</organism>
<dbReference type="InterPro" id="IPR006439">
    <property type="entry name" value="HAD-SF_hydro_IA"/>
</dbReference>
<reference evidence="2" key="1">
    <citation type="submission" date="2018-04" db="EMBL/GenBank/DDBJ databases">
        <authorList>
            <person name="Liu S."/>
            <person name="Wang Z."/>
            <person name="Li J."/>
        </authorList>
    </citation>
    <scope>NUCLEOTIDE SEQUENCE [LARGE SCALE GENOMIC DNA]</scope>
    <source>
        <strain evidence="2">2189</strain>
    </source>
</reference>
<evidence type="ECO:0000313" key="1">
    <source>
        <dbReference type="EMBL" id="PWC01928.1"/>
    </source>
</evidence>
<gene>
    <name evidence="1" type="ORF">DF222_04935</name>
</gene>
<dbReference type="NCBIfam" id="TIGR01549">
    <property type="entry name" value="HAD-SF-IA-v1"/>
    <property type="match status" value="1"/>
</dbReference>
<dbReference type="SFLD" id="SFLDS00003">
    <property type="entry name" value="Haloacid_Dehalogenase"/>
    <property type="match status" value="1"/>
</dbReference>
<dbReference type="PANTHER" id="PTHR43434:SF20">
    <property type="entry name" value="5'-NUCLEOTIDASE"/>
    <property type="match status" value="1"/>
</dbReference>
<dbReference type="Gene3D" id="3.40.50.1000">
    <property type="entry name" value="HAD superfamily/HAD-like"/>
    <property type="match status" value="1"/>
</dbReference>
<evidence type="ECO:0000313" key="2">
    <source>
        <dbReference type="Proteomes" id="UP000244989"/>
    </source>
</evidence>
<keyword evidence="1" id="KW-0378">Hydrolase</keyword>
<proteinExistence type="predicted"/>
<dbReference type="InterPro" id="IPR050155">
    <property type="entry name" value="HAD-like_hydrolase_sf"/>
</dbReference>
<dbReference type="InterPro" id="IPR023214">
    <property type="entry name" value="HAD_sf"/>
</dbReference>
<keyword evidence="2" id="KW-1185">Reference proteome</keyword>
<dbReference type="SUPFAM" id="SSF56784">
    <property type="entry name" value="HAD-like"/>
    <property type="match status" value="1"/>
</dbReference>
<dbReference type="PANTHER" id="PTHR43434">
    <property type="entry name" value="PHOSPHOGLYCOLATE PHOSPHATASE"/>
    <property type="match status" value="1"/>
</dbReference>
<dbReference type="InterPro" id="IPR041492">
    <property type="entry name" value="HAD_2"/>
</dbReference>
<dbReference type="OrthoDB" id="9776368at2"/>
<dbReference type="EMBL" id="QEEZ01000007">
    <property type="protein sequence ID" value="PWC01928.1"/>
    <property type="molecule type" value="Genomic_DNA"/>
</dbReference>
<sequence length="227" mass="25057">MTTGRALPADPRRILFFDVDGTLVDSYPGIRAGFLAALDSVGCPHPDEQFLRHLPGPPLEHNLAKLIDDPADVDRAFRTYMDYTASGGVLEATAFDGMVELLQRLRAEGFYLSTATSKGTDNARTVLRALGFWDSLDFLAAAEEYGGHRRSKVAVIDYALDSLGLYKRRDDILMIGDRHHDIDGARQQGLTVCAVTWGYGTAEEALEADYTAHTPTELEEIIHDWAL</sequence>
<dbReference type="Pfam" id="PF13419">
    <property type="entry name" value="HAD_2"/>
    <property type="match status" value="1"/>
</dbReference>
<dbReference type="InterPro" id="IPR023198">
    <property type="entry name" value="PGP-like_dom2"/>
</dbReference>